<organism evidence="2 3">
    <name type="scientific">Helianthus annuus</name>
    <name type="common">Common sunflower</name>
    <dbReference type="NCBI Taxonomy" id="4232"/>
    <lineage>
        <taxon>Eukaryota</taxon>
        <taxon>Viridiplantae</taxon>
        <taxon>Streptophyta</taxon>
        <taxon>Embryophyta</taxon>
        <taxon>Tracheophyta</taxon>
        <taxon>Spermatophyta</taxon>
        <taxon>Magnoliopsida</taxon>
        <taxon>eudicotyledons</taxon>
        <taxon>Gunneridae</taxon>
        <taxon>Pentapetalae</taxon>
        <taxon>asterids</taxon>
        <taxon>campanulids</taxon>
        <taxon>Asterales</taxon>
        <taxon>Asteraceae</taxon>
        <taxon>Asteroideae</taxon>
        <taxon>Heliantheae alliance</taxon>
        <taxon>Heliantheae</taxon>
        <taxon>Helianthus</taxon>
    </lineage>
</organism>
<keyword evidence="1" id="KW-0472">Membrane</keyword>
<gene>
    <name evidence="2" type="ORF">HanXRQr2_Chr06g0263401</name>
</gene>
<protein>
    <submittedName>
        <fullName evidence="2">Uncharacterized protein</fullName>
    </submittedName>
</protein>
<keyword evidence="1" id="KW-0812">Transmembrane</keyword>
<feature type="transmembrane region" description="Helical" evidence="1">
    <location>
        <begin position="24"/>
        <end position="54"/>
    </location>
</feature>
<sequence>MHLSWVNCYALTVSMAYPGTLSSLYAVTVWIASYALVAIIGLFQISCFIGISIFNQ</sequence>
<evidence type="ECO:0000313" key="2">
    <source>
        <dbReference type="EMBL" id="KAF5802768.1"/>
    </source>
</evidence>
<dbReference type="Gramene" id="mRNA:HanXRQr2_Chr06g0263401">
    <property type="protein sequence ID" value="mRNA:HanXRQr2_Chr06g0263401"/>
    <property type="gene ID" value="HanXRQr2_Chr06g0263401"/>
</dbReference>
<keyword evidence="3" id="KW-1185">Reference proteome</keyword>
<accession>A0A9K3ITL1</accession>
<evidence type="ECO:0000313" key="3">
    <source>
        <dbReference type="Proteomes" id="UP000215914"/>
    </source>
</evidence>
<keyword evidence="1" id="KW-1133">Transmembrane helix</keyword>
<comment type="caution">
    <text evidence="2">The sequence shown here is derived from an EMBL/GenBank/DDBJ whole genome shotgun (WGS) entry which is preliminary data.</text>
</comment>
<evidence type="ECO:0000256" key="1">
    <source>
        <dbReference type="SAM" id="Phobius"/>
    </source>
</evidence>
<dbReference type="Proteomes" id="UP000215914">
    <property type="component" value="Unassembled WGS sequence"/>
</dbReference>
<dbReference type="EMBL" id="MNCJ02000321">
    <property type="protein sequence ID" value="KAF5802768.1"/>
    <property type="molecule type" value="Genomic_DNA"/>
</dbReference>
<name>A0A9K3ITL1_HELAN</name>
<proteinExistence type="predicted"/>
<reference evidence="2" key="2">
    <citation type="submission" date="2020-06" db="EMBL/GenBank/DDBJ databases">
        <title>Helianthus annuus Genome sequencing and assembly Release 2.</title>
        <authorList>
            <person name="Gouzy J."/>
            <person name="Langlade N."/>
            <person name="Munos S."/>
        </authorList>
    </citation>
    <scope>NUCLEOTIDE SEQUENCE</scope>
    <source>
        <tissue evidence="2">Leaves</tissue>
    </source>
</reference>
<dbReference type="AlphaFoldDB" id="A0A9K3ITL1"/>
<reference evidence="2" key="1">
    <citation type="journal article" date="2017" name="Nature">
        <title>The sunflower genome provides insights into oil metabolism, flowering and Asterid evolution.</title>
        <authorList>
            <person name="Badouin H."/>
            <person name="Gouzy J."/>
            <person name="Grassa C.J."/>
            <person name="Murat F."/>
            <person name="Staton S.E."/>
            <person name="Cottret L."/>
            <person name="Lelandais-Briere C."/>
            <person name="Owens G.L."/>
            <person name="Carrere S."/>
            <person name="Mayjonade B."/>
            <person name="Legrand L."/>
            <person name="Gill N."/>
            <person name="Kane N.C."/>
            <person name="Bowers J.E."/>
            <person name="Hubner S."/>
            <person name="Bellec A."/>
            <person name="Berard A."/>
            <person name="Berges H."/>
            <person name="Blanchet N."/>
            <person name="Boniface M.C."/>
            <person name="Brunel D."/>
            <person name="Catrice O."/>
            <person name="Chaidir N."/>
            <person name="Claudel C."/>
            <person name="Donnadieu C."/>
            <person name="Faraut T."/>
            <person name="Fievet G."/>
            <person name="Helmstetter N."/>
            <person name="King M."/>
            <person name="Knapp S.J."/>
            <person name="Lai Z."/>
            <person name="Le Paslier M.C."/>
            <person name="Lippi Y."/>
            <person name="Lorenzon L."/>
            <person name="Mandel J.R."/>
            <person name="Marage G."/>
            <person name="Marchand G."/>
            <person name="Marquand E."/>
            <person name="Bret-Mestries E."/>
            <person name="Morien E."/>
            <person name="Nambeesan S."/>
            <person name="Nguyen T."/>
            <person name="Pegot-Espagnet P."/>
            <person name="Pouilly N."/>
            <person name="Raftis F."/>
            <person name="Sallet E."/>
            <person name="Schiex T."/>
            <person name="Thomas J."/>
            <person name="Vandecasteele C."/>
            <person name="Vares D."/>
            <person name="Vear F."/>
            <person name="Vautrin S."/>
            <person name="Crespi M."/>
            <person name="Mangin B."/>
            <person name="Burke J.M."/>
            <person name="Salse J."/>
            <person name="Munos S."/>
            <person name="Vincourt P."/>
            <person name="Rieseberg L.H."/>
            <person name="Langlade N.B."/>
        </authorList>
    </citation>
    <scope>NUCLEOTIDE SEQUENCE</scope>
    <source>
        <tissue evidence="2">Leaves</tissue>
    </source>
</reference>